<dbReference type="STRING" id="1802701.A3A33_00380"/>
<dbReference type="AlphaFoldDB" id="A0A1F8GUL5"/>
<evidence type="ECO:0000313" key="1">
    <source>
        <dbReference type="EMBL" id="OGN28346.1"/>
    </source>
</evidence>
<reference evidence="1 2" key="1">
    <citation type="journal article" date="2016" name="Nat. Commun.">
        <title>Thousands of microbial genomes shed light on interconnected biogeochemical processes in an aquifer system.</title>
        <authorList>
            <person name="Anantharaman K."/>
            <person name="Brown C.T."/>
            <person name="Hug L.A."/>
            <person name="Sharon I."/>
            <person name="Castelle C.J."/>
            <person name="Probst A.J."/>
            <person name="Thomas B.C."/>
            <person name="Singh A."/>
            <person name="Wilkins M.J."/>
            <person name="Karaoz U."/>
            <person name="Brodie E.L."/>
            <person name="Williams K.H."/>
            <person name="Hubbard S.S."/>
            <person name="Banfield J.F."/>
        </authorList>
    </citation>
    <scope>NUCLEOTIDE SEQUENCE [LARGE SCALE GENOMIC DNA]</scope>
</reference>
<sequence length="471" mass="55613">MEYGREYDFSRPFFEQFRTLQEKAPRINLYRDNFIASDYCNYGLDFKDCYLLFGGHANERVYFGNQVFDSQDTLDVAFSEKIEFGYEIFECARTNKLFFGSFSTDCLESSYLVECRNCISCFGCVGLVNKQYYIFNEPHTKEEYEEFITSRDSSSYVAHLDIVKKLEDLELSIPHRYARIYKSANSDGDDLYEVKNVHHSFSSRQAENSKYLFFIRNNARECYDNSFQGFNSEFLYEIAHGFSGSNTAFGVRNMYNQNSRYNEECQNCLSVFGCEGLRKKNYCILNKQYSKEEYEALVPKIIEHMKSTGEYGEFFPAPLSPFAYNESIAQEYFPLTKERAIEKGYLWKDIENRNYQITLQYENIPDSIKEVKDEILDQMIACKHKGTCLEQCTEAFKITPNELAFYRKMSLPLPRLCPNCRHYARLKLRNPMKLWHRQCMNASCANEFETTYSPERQEIVYCEQCYQQTMM</sequence>
<evidence type="ECO:0000313" key="2">
    <source>
        <dbReference type="Proteomes" id="UP000179047"/>
    </source>
</evidence>
<dbReference type="Proteomes" id="UP000179047">
    <property type="component" value="Unassembled WGS sequence"/>
</dbReference>
<protein>
    <submittedName>
        <fullName evidence="1">Uncharacterized protein</fullName>
    </submittedName>
</protein>
<proteinExistence type="predicted"/>
<comment type="caution">
    <text evidence="1">The sequence shown here is derived from an EMBL/GenBank/DDBJ whole genome shotgun (WGS) entry which is preliminary data.</text>
</comment>
<gene>
    <name evidence="1" type="ORF">A3A33_00380</name>
</gene>
<dbReference type="EMBL" id="MGKP01000021">
    <property type="protein sequence ID" value="OGN28346.1"/>
    <property type="molecule type" value="Genomic_DNA"/>
</dbReference>
<organism evidence="1 2">
    <name type="scientific">Candidatus Yanofskybacteria bacterium RIFCSPLOWO2_01_FULL_49_25</name>
    <dbReference type="NCBI Taxonomy" id="1802701"/>
    <lineage>
        <taxon>Bacteria</taxon>
        <taxon>Candidatus Yanofskyibacteriota</taxon>
    </lineage>
</organism>
<name>A0A1F8GUL5_9BACT</name>
<accession>A0A1F8GUL5</accession>